<evidence type="ECO:0000259" key="3">
    <source>
        <dbReference type="Pfam" id="PF13452"/>
    </source>
</evidence>
<dbReference type="RefSeq" id="WP_170112112.1">
    <property type="nucleotide sequence ID" value="NZ_JBNQFP010000004.1"/>
</dbReference>
<dbReference type="Proteomes" id="UP000233766">
    <property type="component" value="Unassembled WGS sequence"/>
</dbReference>
<dbReference type="SUPFAM" id="SSF54637">
    <property type="entry name" value="Thioesterase/thiol ester dehydrase-isomerase"/>
    <property type="match status" value="2"/>
</dbReference>
<name>A0A2N3VBM7_9NOCA</name>
<gene>
    <name evidence="4" type="ORF">ATK86_3381</name>
</gene>
<accession>A0A2N3VBM7</accession>
<feature type="domain" description="MaoC-like" evidence="2">
    <location>
        <begin position="229"/>
        <end position="318"/>
    </location>
</feature>
<keyword evidence="5" id="KW-1185">Reference proteome</keyword>
<dbReference type="Pfam" id="PF01575">
    <property type="entry name" value="MaoC_dehydratas"/>
    <property type="match status" value="1"/>
</dbReference>
<dbReference type="EMBL" id="PJMW01000002">
    <property type="protein sequence ID" value="PKV78995.1"/>
    <property type="molecule type" value="Genomic_DNA"/>
</dbReference>
<reference evidence="4 5" key="1">
    <citation type="submission" date="2017-12" db="EMBL/GenBank/DDBJ databases">
        <title>Sequencing the genomes of 1000 Actinobacteria strains.</title>
        <authorList>
            <person name="Klenk H.-P."/>
        </authorList>
    </citation>
    <scope>NUCLEOTIDE SEQUENCE [LARGE SCALE GENOMIC DNA]</scope>
    <source>
        <strain evidence="4 5">DSM 44489</strain>
    </source>
</reference>
<dbReference type="NCBIfam" id="NF040620">
    <property type="entry name" value="fused_HadA_HadB"/>
    <property type="match status" value="1"/>
</dbReference>
<dbReference type="Gene3D" id="3.10.129.10">
    <property type="entry name" value="Hotdog Thioesterase"/>
    <property type="match status" value="2"/>
</dbReference>
<proteinExistence type="inferred from homology"/>
<organism evidence="4 5">
    <name type="scientific">Nocardia fluminea</name>
    <dbReference type="NCBI Taxonomy" id="134984"/>
    <lineage>
        <taxon>Bacteria</taxon>
        <taxon>Bacillati</taxon>
        <taxon>Actinomycetota</taxon>
        <taxon>Actinomycetes</taxon>
        <taxon>Mycobacteriales</taxon>
        <taxon>Nocardiaceae</taxon>
        <taxon>Nocardia</taxon>
    </lineage>
</organism>
<dbReference type="PANTHER" id="PTHR43841">
    <property type="entry name" value="3-HYDROXYACYL-THIOESTER DEHYDRATASE HTDX-RELATED"/>
    <property type="match status" value="1"/>
</dbReference>
<dbReference type="CDD" id="cd03441">
    <property type="entry name" value="R_hydratase_like"/>
    <property type="match status" value="1"/>
</dbReference>
<evidence type="ECO:0000256" key="1">
    <source>
        <dbReference type="ARBA" id="ARBA00005254"/>
    </source>
</evidence>
<protein>
    <submittedName>
        <fullName evidence="4">Acyl dehydratase</fullName>
    </submittedName>
</protein>
<dbReference type="AlphaFoldDB" id="A0A2N3VBM7"/>
<dbReference type="Pfam" id="PF13452">
    <property type="entry name" value="FAS1_DH_region"/>
    <property type="match status" value="1"/>
</dbReference>
<dbReference type="InterPro" id="IPR029069">
    <property type="entry name" value="HotDog_dom_sf"/>
</dbReference>
<dbReference type="CDD" id="cd03453">
    <property type="entry name" value="SAV4209_like"/>
    <property type="match status" value="1"/>
</dbReference>
<feature type="domain" description="FAS1-like dehydratase" evidence="3">
    <location>
        <begin position="21"/>
        <end position="149"/>
    </location>
</feature>
<dbReference type="PRINTS" id="PR01483">
    <property type="entry name" value="FASYNTHASE"/>
</dbReference>
<dbReference type="InterPro" id="IPR003965">
    <property type="entry name" value="Fatty_acid_synthase"/>
</dbReference>
<sequence>MSREQTVEQPDIDAVVPDATLVGQRFAFRDHYEVGREKIREFARAVQNLHPAHQQEVDARKLGYDGVIAPPTFASVIGMTATRALLDSVLTEYDLSQVLQTDQVFELFHPMLAGDRISTEIEIESIRQFGDNDFINVGFKLRNQHDQVAVQGTTTIVARRGIEVDPNIVEAVENISMHPRPDTIGGVETGDLLIRHTGPAPALPPRETVAVNTTPEFDSLTKGTELPPATARLTRGDLANYAGVSGDPNPIHFSDRAAELAGLPTVVAHGLLTMGLAAQYLTDWLGDPTAIEKLSVRFSGFVPVPPAEAGVIEFSGKIKSVDPDRRAATVLLSGISEGRKLFGRAAAEIRLT</sequence>
<evidence type="ECO:0000259" key="2">
    <source>
        <dbReference type="Pfam" id="PF01575"/>
    </source>
</evidence>
<dbReference type="GO" id="GO:0006633">
    <property type="term" value="P:fatty acid biosynthetic process"/>
    <property type="evidence" value="ECO:0007669"/>
    <property type="project" value="InterPro"/>
</dbReference>
<dbReference type="GO" id="GO:0005835">
    <property type="term" value="C:fatty acid synthase complex"/>
    <property type="evidence" value="ECO:0007669"/>
    <property type="project" value="InterPro"/>
</dbReference>
<comment type="similarity">
    <text evidence="1">Belongs to the enoyl-CoA hydratase/isomerase family.</text>
</comment>
<comment type="caution">
    <text evidence="4">The sequence shown here is derived from an EMBL/GenBank/DDBJ whole genome shotgun (WGS) entry which is preliminary data.</text>
</comment>
<dbReference type="InterPro" id="IPR039569">
    <property type="entry name" value="FAS1-like_DH_region"/>
</dbReference>
<dbReference type="GO" id="GO:0004312">
    <property type="term" value="F:fatty acid synthase activity"/>
    <property type="evidence" value="ECO:0007669"/>
    <property type="project" value="InterPro"/>
</dbReference>
<dbReference type="InterPro" id="IPR002539">
    <property type="entry name" value="MaoC-like_dom"/>
</dbReference>
<evidence type="ECO:0000313" key="4">
    <source>
        <dbReference type="EMBL" id="PKV78995.1"/>
    </source>
</evidence>
<evidence type="ECO:0000313" key="5">
    <source>
        <dbReference type="Proteomes" id="UP000233766"/>
    </source>
</evidence>
<dbReference type="PANTHER" id="PTHR43841:SF3">
    <property type="entry name" value="(3R)-HYDROXYACYL-ACP DEHYDRATASE SUBUNIT HADB"/>
    <property type="match status" value="1"/>
</dbReference>